<reference evidence="2" key="1">
    <citation type="submission" date="2021-09" db="EMBL/GenBank/DDBJ databases">
        <authorList>
            <consortium name="AG Swart"/>
            <person name="Singh M."/>
            <person name="Singh A."/>
            <person name="Seah K."/>
            <person name="Emmerich C."/>
        </authorList>
    </citation>
    <scope>NUCLEOTIDE SEQUENCE</scope>
    <source>
        <strain evidence="2">ATCC30299</strain>
    </source>
</reference>
<gene>
    <name evidence="2" type="ORF">BSTOLATCC_MIC1206</name>
</gene>
<comment type="caution">
    <text evidence="2">The sequence shown here is derived from an EMBL/GenBank/DDBJ whole genome shotgun (WGS) entry which is preliminary data.</text>
</comment>
<sequence>MSTQASKFCNEESLPNFHHIHPLSIVDEEMQQGLHLDEKKDEKQPNTCYKQPKGEDISNEAEISTATDASSKTLKEQSGTVKFLGLFEKDISSSIKSFTAPEDDEYYKNTSFIINNISLNESSRSSMLSEYDYKKTANGGGRSQCSGCIII</sequence>
<organism evidence="2 3">
    <name type="scientific">Blepharisma stoltei</name>
    <dbReference type="NCBI Taxonomy" id="1481888"/>
    <lineage>
        <taxon>Eukaryota</taxon>
        <taxon>Sar</taxon>
        <taxon>Alveolata</taxon>
        <taxon>Ciliophora</taxon>
        <taxon>Postciliodesmatophora</taxon>
        <taxon>Heterotrichea</taxon>
        <taxon>Heterotrichida</taxon>
        <taxon>Blepharismidae</taxon>
        <taxon>Blepharisma</taxon>
    </lineage>
</organism>
<accession>A0AAU9I8S8</accession>
<proteinExistence type="predicted"/>
<feature type="compositionally biased region" description="Polar residues" evidence="1">
    <location>
        <begin position="61"/>
        <end position="71"/>
    </location>
</feature>
<dbReference type="EMBL" id="CAJZBQ010000002">
    <property type="protein sequence ID" value="CAG9310355.1"/>
    <property type="molecule type" value="Genomic_DNA"/>
</dbReference>
<protein>
    <submittedName>
        <fullName evidence="2">Uncharacterized protein</fullName>
    </submittedName>
</protein>
<evidence type="ECO:0000256" key="1">
    <source>
        <dbReference type="SAM" id="MobiDB-lite"/>
    </source>
</evidence>
<name>A0AAU9I8S8_9CILI</name>
<dbReference type="Proteomes" id="UP001162131">
    <property type="component" value="Unassembled WGS sequence"/>
</dbReference>
<dbReference type="AlphaFoldDB" id="A0AAU9I8S8"/>
<feature type="compositionally biased region" description="Basic and acidic residues" evidence="1">
    <location>
        <begin position="35"/>
        <end position="44"/>
    </location>
</feature>
<evidence type="ECO:0000313" key="3">
    <source>
        <dbReference type="Proteomes" id="UP001162131"/>
    </source>
</evidence>
<feature type="region of interest" description="Disordered" evidence="1">
    <location>
        <begin position="29"/>
        <end position="71"/>
    </location>
</feature>
<evidence type="ECO:0000313" key="2">
    <source>
        <dbReference type="EMBL" id="CAG9310355.1"/>
    </source>
</evidence>
<keyword evidence="3" id="KW-1185">Reference proteome</keyword>